<dbReference type="HOGENOM" id="CLU_103262_4_1_0"/>
<dbReference type="InterPro" id="IPR053167">
    <property type="entry name" value="Spore_coat_component"/>
</dbReference>
<evidence type="ECO:0000313" key="3">
    <source>
        <dbReference type="EMBL" id="AFL89587.1"/>
    </source>
</evidence>
<dbReference type="PANTHER" id="PTHR37089:SF4">
    <property type="entry name" value="EXPORTED PROTEIN"/>
    <property type="match status" value="1"/>
</dbReference>
<dbReference type="STRING" id="926566.Terro_3370"/>
<dbReference type="Proteomes" id="UP000006056">
    <property type="component" value="Chromosome"/>
</dbReference>
<dbReference type="eggNOG" id="COG5430">
    <property type="taxonomic scope" value="Bacteria"/>
</dbReference>
<dbReference type="SMART" id="SM00972">
    <property type="entry name" value="SCPU"/>
    <property type="match status" value="1"/>
</dbReference>
<dbReference type="EMBL" id="CP003379">
    <property type="protein sequence ID" value="AFL89587.1"/>
    <property type="molecule type" value="Genomic_DNA"/>
</dbReference>
<dbReference type="AlphaFoldDB" id="I3ZK19"/>
<proteinExistence type="predicted"/>
<dbReference type="Pfam" id="PF05229">
    <property type="entry name" value="SCPU"/>
    <property type="match status" value="1"/>
</dbReference>
<dbReference type="InterPro" id="IPR007893">
    <property type="entry name" value="Spore_coat_U/FanG"/>
</dbReference>
<keyword evidence="1" id="KW-0732">Signal</keyword>
<gene>
    <name evidence="3" type="ordered locus">Terro_3370</name>
</gene>
<evidence type="ECO:0000313" key="4">
    <source>
        <dbReference type="Proteomes" id="UP000006056"/>
    </source>
</evidence>
<feature type="chain" id="PRO_5003684053" evidence="1">
    <location>
        <begin position="28"/>
        <end position="170"/>
    </location>
</feature>
<feature type="signal peptide" evidence="1">
    <location>
        <begin position="1"/>
        <end position="27"/>
    </location>
</feature>
<evidence type="ECO:0000259" key="2">
    <source>
        <dbReference type="Pfam" id="PF05229"/>
    </source>
</evidence>
<sequence>MFRLRSSYLAILALGVLIPATSRTAEASTATTSFAVTATVVKACIVAATPIAFGVYNPVSASALNATGTLTVTCTATTPYQTGLSAGVATGASVTSRKMTGVVNTNLLPYGLYQDAAHAQNWGNTPGTDTPASVTGTGLPQLATVYGQIAPGTSGAIDVYTDTVTVTVTY</sequence>
<organism evidence="3 4">
    <name type="scientific">Terriglobus roseus (strain DSM 18391 / NRRL B-41598 / KBS 63)</name>
    <dbReference type="NCBI Taxonomy" id="926566"/>
    <lineage>
        <taxon>Bacteria</taxon>
        <taxon>Pseudomonadati</taxon>
        <taxon>Acidobacteriota</taxon>
        <taxon>Terriglobia</taxon>
        <taxon>Terriglobales</taxon>
        <taxon>Acidobacteriaceae</taxon>
        <taxon>Terriglobus</taxon>
    </lineage>
</organism>
<accession>I3ZK19</accession>
<dbReference type="PANTHER" id="PTHR37089">
    <property type="entry name" value="PROTEIN U-RELATED"/>
    <property type="match status" value="1"/>
</dbReference>
<name>I3ZK19_TERRK</name>
<dbReference type="KEGG" id="trs:Terro_3370"/>
<feature type="domain" description="Spore coat protein U/FanG" evidence="2">
    <location>
        <begin position="31"/>
        <end position="167"/>
    </location>
</feature>
<dbReference type="OrthoDB" id="129846at2"/>
<reference evidence="3 4" key="1">
    <citation type="submission" date="2012-06" db="EMBL/GenBank/DDBJ databases">
        <title>Complete genome of Terriglobus roseus DSM 18391.</title>
        <authorList>
            <consortium name="US DOE Joint Genome Institute (JGI-PGF)"/>
            <person name="Lucas S."/>
            <person name="Copeland A."/>
            <person name="Lapidus A."/>
            <person name="Glavina del Rio T."/>
            <person name="Dalin E."/>
            <person name="Tice H."/>
            <person name="Bruce D."/>
            <person name="Goodwin L."/>
            <person name="Pitluck S."/>
            <person name="Peters L."/>
            <person name="Mikhailova N."/>
            <person name="Munk A.C.C."/>
            <person name="Kyrpides N."/>
            <person name="Mavromatis K."/>
            <person name="Ivanova N."/>
            <person name="Brettin T."/>
            <person name="Detter J.C."/>
            <person name="Han C."/>
            <person name="Larimer F."/>
            <person name="Land M."/>
            <person name="Hauser L."/>
            <person name="Markowitz V."/>
            <person name="Cheng J.-F."/>
            <person name="Hugenholtz P."/>
            <person name="Woyke T."/>
            <person name="Wu D."/>
            <person name="Brambilla E."/>
            <person name="Klenk H.-P."/>
            <person name="Eisen J.A."/>
        </authorList>
    </citation>
    <scope>NUCLEOTIDE SEQUENCE [LARGE SCALE GENOMIC DNA]</scope>
    <source>
        <strain evidence="4">DSM 18391 / NRRL B-41598 / KBS 63</strain>
    </source>
</reference>
<evidence type="ECO:0000256" key="1">
    <source>
        <dbReference type="SAM" id="SignalP"/>
    </source>
</evidence>
<protein>
    <submittedName>
        <fullName evidence="3">Putative secreted protein</fullName>
    </submittedName>
</protein>
<keyword evidence="4" id="KW-1185">Reference proteome</keyword>